<evidence type="ECO:0000256" key="8">
    <source>
        <dbReference type="ARBA" id="ARBA00023160"/>
    </source>
</evidence>
<keyword evidence="6 9" id="KW-0276">Fatty acid metabolism</keyword>
<keyword evidence="7 9" id="KW-0443">Lipid metabolism</keyword>
<keyword evidence="4 9" id="KW-0444">Lipid biosynthesis</keyword>
<comment type="PTM">
    <text evidence="9">4'-phosphopantetheine is transferred from CoA to a specific serine of apo-ACP by AcpS. This modification is essential for activity because fatty acids are bound in thioester linkage to the sulfhydryl of the prosthetic group.</text>
</comment>
<comment type="pathway">
    <text evidence="1 9 11">Lipid metabolism; fatty acid biosynthesis.</text>
</comment>
<proteinExistence type="inferred from homology"/>
<evidence type="ECO:0000256" key="2">
    <source>
        <dbReference type="ARBA" id="ARBA00010930"/>
    </source>
</evidence>
<dbReference type="InterPro" id="IPR009081">
    <property type="entry name" value="PP-bd_ACP"/>
</dbReference>
<comment type="caution">
    <text evidence="13">The sequence shown here is derived from an EMBL/GenBank/DDBJ whole genome shotgun (WGS) entry which is preliminary data.</text>
</comment>
<dbReference type="GO" id="GO:0005829">
    <property type="term" value="C:cytosol"/>
    <property type="evidence" value="ECO:0007669"/>
    <property type="project" value="TreeGrafter"/>
</dbReference>
<accession>A0A2T5G7I0</accession>
<keyword evidence="3 9" id="KW-0596">Phosphopantetheine</keyword>
<comment type="PTM">
    <text evidence="11">4'-phosphopantetheine is transferred from CoA to a specific serine of apo-ACP by acpS.</text>
</comment>
<dbReference type="SUPFAM" id="SSF47336">
    <property type="entry name" value="ACP-like"/>
    <property type="match status" value="1"/>
</dbReference>
<gene>
    <name evidence="9" type="primary">acpP</name>
    <name evidence="13" type="ORF">BLITH_1111</name>
</gene>
<dbReference type="GO" id="GO:0000036">
    <property type="term" value="F:acyl carrier activity"/>
    <property type="evidence" value="ECO:0007669"/>
    <property type="project" value="UniProtKB-UniRule"/>
</dbReference>
<dbReference type="NCBIfam" id="NF002151">
    <property type="entry name" value="PRK00982.1-5"/>
    <property type="match status" value="1"/>
</dbReference>
<feature type="domain" description="Carrier" evidence="12">
    <location>
        <begin position="3"/>
        <end position="78"/>
    </location>
</feature>
<dbReference type="UniPathway" id="UPA00094"/>
<dbReference type="Proteomes" id="UP000244016">
    <property type="component" value="Unassembled WGS sequence"/>
</dbReference>
<dbReference type="GO" id="GO:0016020">
    <property type="term" value="C:membrane"/>
    <property type="evidence" value="ECO:0007669"/>
    <property type="project" value="GOC"/>
</dbReference>
<comment type="subcellular location">
    <subcellularLocation>
        <location evidence="9">Cytoplasm</location>
    </subcellularLocation>
</comment>
<keyword evidence="8 9" id="KW-0275">Fatty acid biosynthesis</keyword>
<evidence type="ECO:0000256" key="1">
    <source>
        <dbReference type="ARBA" id="ARBA00005194"/>
    </source>
</evidence>
<dbReference type="GO" id="GO:0000035">
    <property type="term" value="F:acyl binding"/>
    <property type="evidence" value="ECO:0007669"/>
    <property type="project" value="TreeGrafter"/>
</dbReference>
<evidence type="ECO:0000256" key="5">
    <source>
        <dbReference type="ARBA" id="ARBA00022553"/>
    </source>
</evidence>
<evidence type="ECO:0000256" key="4">
    <source>
        <dbReference type="ARBA" id="ARBA00022516"/>
    </source>
</evidence>
<dbReference type="PROSITE" id="PS50075">
    <property type="entry name" value="CARRIER"/>
    <property type="match status" value="1"/>
</dbReference>
<reference evidence="13 14" key="1">
    <citation type="submission" date="2017-08" db="EMBL/GenBank/DDBJ databases">
        <title>Burning lignite coal seam in the remote Altai Mountains harbors a hydrogen-driven thermophilic microbial community.</title>
        <authorList>
            <person name="Kadnikov V.V."/>
            <person name="Mardanov A.V."/>
            <person name="Ivasenko D."/>
            <person name="Beletsky A.V."/>
            <person name="Karnachuk O.V."/>
            <person name="Ravin N.V."/>
        </authorList>
    </citation>
    <scope>NUCLEOTIDE SEQUENCE [LARGE SCALE GENOMIC DNA]</scope>
    <source>
        <strain evidence="13">AL31</strain>
    </source>
</reference>
<protein>
    <recommendedName>
        <fullName evidence="9 10">Acyl carrier protein</fullName>
        <shortName evidence="9">ACP</shortName>
    </recommendedName>
</protein>
<evidence type="ECO:0000256" key="9">
    <source>
        <dbReference type="HAMAP-Rule" id="MF_01217"/>
    </source>
</evidence>
<comment type="similarity">
    <text evidence="2 9">Belongs to the acyl carrier protein (ACP) family.</text>
</comment>
<sequence length="80" mass="9229">MSDELFEKIKGVIVERLNVEPDQVRPESRFREDLKADSLDLVELVMELEDAFGLEISDEDAEKIQTVQDVIDYIEAHHKG</sequence>
<evidence type="ECO:0000313" key="13">
    <source>
        <dbReference type="EMBL" id="PTQ52144.1"/>
    </source>
</evidence>
<evidence type="ECO:0000313" key="14">
    <source>
        <dbReference type="Proteomes" id="UP000244016"/>
    </source>
</evidence>
<dbReference type="NCBIfam" id="TIGR00517">
    <property type="entry name" value="acyl_carrier"/>
    <property type="match status" value="1"/>
</dbReference>
<organism evidence="13 14">
    <name type="scientific">Brockia lithotrophica</name>
    <dbReference type="NCBI Taxonomy" id="933949"/>
    <lineage>
        <taxon>Bacteria</taxon>
        <taxon>Bacillati</taxon>
        <taxon>Bacillota</taxon>
        <taxon>Bacilli</taxon>
        <taxon>Bacillales</taxon>
        <taxon>Bacillales Family X. Incertae Sedis</taxon>
        <taxon>Brockia</taxon>
    </lineage>
</organism>
<dbReference type="InterPro" id="IPR003231">
    <property type="entry name" value="ACP"/>
</dbReference>
<evidence type="ECO:0000256" key="6">
    <source>
        <dbReference type="ARBA" id="ARBA00022832"/>
    </source>
</evidence>
<comment type="function">
    <text evidence="9 11">Carrier of the growing fatty acid chain in fatty acid biosynthesis.</text>
</comment>
<evidence type="ECO:0000259" key="12">
    <source>
        <dbReference type="PROSITE" id="PS50075"/>
    </source>
</evidence>
<evidence type="ECO:0000256" key="3">
    <source>
        <dbReference type="ARBA" id="ARBA00022450"/>
    </source>
</evidence>
<dbReference type="InterPro" id="IPR036736">
    <property type="entry name" value="ACP-like_sf"/>
</dbReference>
<dbReference type="NCBIfam" id="NF002150">
    <property type="entry name" value="PRK00982.1-4"/>
    <property type="match status" value="1"/>
</dbReference>
<dbReference type="PANTHER" id="PTHR20863:SF76">
    <property type="entry name" value="CARRIER DOMAIN-CONTAINING PROTEIN"/>
    <property type="match status" value="1"/>
</dbReference>
<dbReference type="PANTHER" id="PTHR20863">
    <property type="entry name" value="ACYL CARRIER PROTEIN"/>
    <property type="match status" value="1"/>
</dbReference>
<name>A0A2T5G7I0_9BACL</name>
<dbReference type="EMBL" id="PEBW01000003">
    <property type="protein sequence ID" value="PTQ52144.1"/>
    <property type="molecule type" value="Genomic_DNA"/>
</dbReference>
<dbReference type="AlphaFoldDB" id="A0A2T5G7I0"/>
<evidence type="ECO:0000256" key="7">
    <source>
        <dbReference type="ARBA" id="ARBA00023098"/>
    </source>
</evidence>
<dbReference type="GO" id="GO:0009245">
    <property type="term" value="P:lipid A biosynthetic process"/>
    <property type="evidence" value="ECO:0007669"/>
    <property type="project" value="TreeGrafter"/>
</dbReference>
<dbReference type="Gene3D" id="1.10.1200.10">
    <property type="entry name" value="ACP-like"/>
    <property type="match status" value="1"/>
</dbReference>
<feature type="modified residue" description="O-(pantetheine 4'-phosphoryl)serine" evidence="9">
    <location>
        <position position="38"/>
    </location>
</feature>
<keyword evidence="5 9" id="KW-0597">Phosphoprotein</keyword>
<evidence type="ECO:0000256" key="10">
    <source>
        <dbReference type="NCBIfam" id="TIGR00517"/>
    </source>
</evidence>
<dbReference type="FunFam" id="1.10.1200.10:FF:000003">
    <property type="entry name" value="Acyl carrier protein"/>
    <property type="match status" value="1"/>
</dbReference>
<dbReference type="NCBIfam" id="NF002148">
    <property type="entry name" value="PRK00982.1-2"/>
    <property type="match status" value="1"/>
</dbReference>
<dbReference type="HAMAP" id="MF_01217">
    <property type="entry name" value="Acyl_carrier"/>
    <property type="match status" value="1"/>
</dbReference>
<keyword evidence="9" id="KW-0963">Cytoplasm</keyword>
<dbReference type="Pfam" id="PF00550">
    <property type="entry name" value="PP-binding"/>
    <property type="match status" value="1"/>
</dbReference>
<evidence type="ECO:0000256" key="11">
    <source>
        <dbReference type="RuleBase" id="RU003545"/>
    </source>
</evidence>